<name>A0A371JWQ7_9GAMM</name>
<evidence type="ECO:0000313" key="2">
    <source>
        <dbReference type="EMBL" id="RDZ26078.1"/>
    </source>
</evidence>
<dbReference type="EMBL" id="QTSU01000005">
    <property type="protein sequence ID" value="RDZ26078.1"/>
    <property type="molecule type" value="Genomic_DNA"/>
</dbReference>
<dbReference type="PANTHER" id="PTHR11803">
    <property type="entry name" value="2-IMINOBUTANOATE/2-IMINOPROPANOATE DEAMINASE RIDA"/>
    <property type="match status" value="1"/>
</dbReference>
<organism evidence="2 3">
    <name type="scientific">Lysobacter silvisoli</name>
    <dbReference type="NCBI Taxonomy" id="2293254"/>
    <lineage>
        <taxon>Bacteria</taxon>
        <taxon>Pseudomonadati</taxon>
        <taxon>Pseudomonadota</taxon>
        <taxon>Gammaproteobacteria</taxon>
        <taxon>Lysobacterales</taxon>
        <taxon>Lysobacteraceae</taxon>
        <taxon>Lysobacter</taxon>
    </lineage>
</organism>
<feature type="chain" id="PRO_5016712330" evidence="1">
    <location>
        <begin position="21"/>
        <end position="152"/>
    </location>
</feature>
<dbReference type="SUPFAM" id="SSF55298">
    <property type="entry name" value="YjgF-like"/>
    <property type="match status" value="1"/>
</dbReference>
<feature type="signal peptide" evidence="1">
    <location>
        <begin position="1"/>
        <end position="20"/>
    </location>
</feature>
<dbReference type="Pfam" id="PF01042">
    <property type="entry name" value="Ribonuc_L-PSP"/>
    <property type="match status" value="1"/>
</dbReference>
<dbReference type="GO" id="GO:0019239">
    <property type="term" value="F:deaminase activity"/>
    <property type="evidence" value="ECO:0007669"/>
    <property type="project" value="TreeGrafter"/>
</dbReference>
<dbReference type="Gene3D" id="3.30.1330.40">
    <property type="entry name" value="RutC-like"/>
    <property type="match status" value="1"/>
</dbReference>
<dbReference type="RefSeq" id="WP_115862027.1">
    <property type="nucleotide sequence ID" value="NZ_QTSU01000005.1"/>
</dbReference>
<dbReference type="OrthoDB" id="9803101at2"/>
<dbReference type="PANTHER" id="PTHR11803:SF44">
    <property type="entry name" value="RUTC FAMILY PROTEIN YJGH"/>
    <property type="match status" value="1"/>
</dbReference>
<dbReference type="Proteomes" id="UP000264492">
    <property type="component" value="Unassembled WGS sequence"/>
</dbReference>
<proteinExistence type="predicted"/>
<dbReference type="InterPro" id="IPR035959">
    <property type="entry name" value="RutC-like_sf"/>
</dbReference>
<keyword evidence="3" id="KW-1185">Reference proteome</keyword>
<gene>
    <name evidence="2" type="ORF">DX914_19675</name>
</gene>
<accession>A0A371JWQ7</accession>
<sequence length="152" mass="16340">MHRRAFCTAGLSLFAPLAIAAPAPSPPVAARRSYAPADGTYAQAAEVRAPQRLLFVSGQVPADAEGEVPADFRAQCRLAWENVGAQLRAAGLGYEHLVKTTVSLARREDRDAAREVRQQVLGRLRHAPALTVVIVDIYDSAWLLEIEAIAAA</sequence>
<protein>
    <submittedName>
        <fullName evidence="2">RidA family protein</fullName>
    </submittedName>
</protein>
<comment type="caution">
    <text evidence="2">The sequence shown here is derived from an EMBL/GenBank/DDBJ whole genome shotgun (WGS) entry which is preliminary data.</text>
</comment>
<dbReference type="InterPro" id="IPR006175">
    <property type="entry name" value="YjgF/YER057c/UK114"/>
</dbReference>
<reference evidence="2 3" key="1">
    <citation type="submission" date="2018-08" db="EMBL/GenBank/DDBJ databases">
        <title>Lysobacter sp. zong2l5, whole genome shotgun sequence.</title>
        <authorList>
            <person name="Zhang X."/>
            <person name="Feng G."/>
            <person name="Zhu H."/>
        </authorList>
    </citation>
    <scope>NUCLEOTIDE SEQUENCE [LARGE SCALE GENOMIC DNA]</scope>
    <source>
        <strain evidence="3">zong2l5</strain>
    </source>
</reference>
<keyword evidence="1" id="KW-0732">Signal</keyword>
<dbReference type="GO" id="GO:0005829">
    <property type="term" value="C:cytosol"/>
    <property type="evidence" value="ECO:0007669"/>
    <property type="project" value="TreeGrafter"/>
</dbReference>
<dbReference type="CDD" id="cd00448">
    <property type="entry name" value="YjgF_YER057c_UK114_family"/>
    <property type="match status" value="1"/>
</dbReference>
<dbReference type="AlphaFoldDB" id="A0A371JWQ7"/>
<evidence type="ECO:0000313" key="3">
    <source>
        <dbReference type="Proteomes" id="UP000264492"/>
    </source>
</evidence>
<evidence type="ECO:0000256" key="1">
    <source>
        <dbReference type="SAM" id="SignalP"/>
    </source>
</evidence>